<sequence length="158" mass="17004">MAALRGKWRSSTVVASRLLLACAASAAGRGCSRAVRPRRDAAAPGVSVLTRSTSPPPHQIREPPRTASTRLRASEADEGFFFNAPSKQTTRQIDLRPCTSAQQPLASKAASGQDDPRGGGRWPCCSSTSQPLSKLTMRQWRKADARVEIVLGQKEASY</sequence>
<evidence type="ECO:0000256" key="1">
    <source>
        <dbReference type="SAM" id="MobiDB-lite"/>
    </source>
</evidence>
<proteinExistence type="predicted"/>
<comment type="caution">
    <text evidence="3">The sequence shown here is derived from an EMBL/GenBank/DDBJ whole genome shotgun (WGS) entry which is preliminary data.</text>
</comment>
<name>A0A5J9TAX2_9POAL</name>
<evidence type="ECO:0000256" key="2">
    <source>
        <dbReference type="SAM" id="SignalP"/>
    </source>
</evidence>
<organism evidence="3 4">
    <name type="scientific">Eragrostis curvula</name>
    <name type="common">weeping love grass</name>
    <dbReference type="NCBI Taxonomy" id="38414"/>
    <lineage>
        <taxon>Eukaryota</taxon>
        <taxon>Viridiplantae</taxon>
        <taxon>Streptophyta</taxon>
        <taxon>Embryophyta</taxon>
        <taxon>Tracheophyta</taxon>
        <taxon>Spermatophyta</taxon>
        <taxon>Magnoliopsida</taxon>
        <taxon>Liliopsida</taxon>
        <taxon>Poales</taxon>
        <taxon>Poaceae</taxon>
        <taxon>PACMAD clade</taxon>
        <taxon>Chloridoideae</taxon>
        <taxon>Eragrostideae</taxon>
        <taxon>Eragrostidinae</taxon>
        <taxon>Eragrostis</taxon>
    </lineage>
</organism>
<dbReference type="Gramene" id="TVU08515">
    <property type="protein sequence ID" value="TVU08515"/>
    <property type="gene ID" value="EJB05_41920"/>
</dbReference>
<gene>
    <name evidence="3" type="ORF">EJB05_41920</name>
</gene>
<protein>
    <submittedName>
        <fullName evidence="3">Uncharacterized protein</fullName>
    </submittedName>
</protein>
<feature type="region of interest" description="Disordered" evidence="1">
    <location>
        <begin position="33"/>
        <end position="68"/>
    </location>
</feature>
<feature type="signal peptide" evidence="2">
    <location>
        <begin position="1"/>
        <end position="34"/>
    </location>
</feature>
<dbReference type="AlphaFoldDB" id="A0A5J9TAX2"/>
<feature type="chain" id="PRO_5023865223" evidence="2">
    <location>
        <begin position="35"/>
        <end position="158"/>
    </location>
</feature>
<feature type="region of interest" description="Disordered" evidence="1">
    <location>
        <begin position="85"/>
        <end position="130"/>
    </location>
</feature>
<keyword evidence="4" id="KW-1185">Reference proteome</keyword>
<dbReference type="Proteomes" id="UP000324897">
    <property type="component" value="Chromosome 3"/>
</dbReference>
<evidence type="ECO:0000313" key="4">
    <source>
        <dbReference type="Proteomes" id="UP000324897"/>
    </source>
</evidence>
<reference evidence="3 4" key="1">
    <citation type="journal article" date="2019" name="Sci. Rep.">
        <title>A high-quality genome of Eragrostis curvula grass provides insights into Poaceae evolution and supports new strategies to enhance forage quality.</title>
        <authorList>
            <person name="Carballo J."/>
            <person name="Santos B.A.C.M."/>
            <person name="Zappacosta D."/>
            <person name="Garbus I."/>
            <person name="Selva J.P."/>
            <person name="Gallo C.A."/>
            <person name="Diaz A."/>
            <person name="Albertini E."/>
            <person name="Caccamo M."/>
            <person name="Echenique V."/>
        </authorList>
    </citation>
    <scope>NUCLEOTIDE SEQUENCE [LARGE SCALE GENOMIC DNA]</scope>
    <source>
        <strain evidence="4">cv. Victoria</strain>
        <tissue evidence="3">Leaf</tissue>
    </source>
</reference>
<keyword evidence="2" id="KW-0732">Signal</keyword>
<accession>A0A5J9TAX2</accession>
<evidence type="ECO:0000313" key="3">
    <source>
        <dbReference type="EMBL" id="TVU08515.1"/>
    </source>
</evidence>
<dbReference type="EMBL" id="RWGY01000039">
    <property type="protein sequence ID" value="TVU08515.1"/>
    <property type="molecule type" value="Genomic_DNA"/>
</dbReference>